<dbReference type="Proteomes" id="UP001055879">
    <property type="component" value="Linkage Group LG17"/>
</dbReference>
<gene>
    <name evidence="1" type="ORF">L6452_43208</name>
</gene>
<organism evidence="1 2">
    <name type="scientific">Arctium lappa</name>
    <name type="common">Greater burdock</name>
    <name type="synonym">Lappa major</name>
    <dbReference type="NCBI Taxonomy" id="4217"/>
    <lineage>
        <taxon>Eukaryota</taxon>
        <taxon>Viridiplantae</taxon>
        <taxon>Streptophyta</taxon>
        <taxon>Embryophyta</taxon>
        <taxon>Tracheophyta</taxon>
        <taxon>Spermatophyta</taxon>
        <taxon>Magnoliopsida</taxon>
        <taxon>eudicotyledons</taxon>
        <taxon>Gunneridae</taxon>
        <taxon>Pentapetalae</taxon>
        <taxon>asterids</taxon>
        <taxon>campanulids</taxon>
        <taxon>Asterales</taxon>
        <taxon>Asteraceae</taxon>
        <taxon>Carduoideae</taxon>
        <taxon>Cardueae</taxon>
        <taxon>Arctiinae</taxon>
        <taxon>Arctium</taxon>
    </lineage>
</organism>
<reference evidence="2" key="1">
    <citation type="journal article" date="2022" name="Mol. Ecol. Resour.">
        <title>The genomes of chicory, endive, great burdock and yacon provide insights into Asteraceae palaeo-polyploidization history and plant inulin production.</title>
        <authorList>
            <person name="Fan W."/>
            <person name="Wang S."/>
            <person name="Wang H."/>
            <person name="Wang A."/>
            <person name="Jiang F."/>
            <person name="Liu H."/>
            <person name="Zhao H."/>
            <person name="Xu D."/>
            <person name="Zhang Y."/>
        </authorList>
    </citation>
    <scope>NUCLEOTIDE SEQUENCE [LARGE SCALE GENOMIC DNA]</scope>
    <source>
        <strain evidence="2">cv. Niubang</strain>
    </source>
</reference>
<keyword evidence="2" id="KW-1185">Reference proteome</keyword>
<evidence type="ECO:0000313" key="2">
    <source>
        <dbReference type="Proteomes" id="UP001055879"/>
    </source>
</evidence>
<comment type="caution">
    <text evidence="1">The sequence shown here is derived from an EMBL/GenBank/DDBJ whole genome shotgun (WGS) entry which is preliminary data.</text>
</comment>
<sequence>MAGGVECFIYLIWGNRNGLVFDNVRDEDVRVGDEKKQRTSDGLGGHGCRAPTRVDAERRVVVRSETSKKIAGNGQRQFMGPSAAATKLQDCTIYGAVCLFLWVCLLRTYEDAVI</sequence>
<protein>
    <submittedName>
        <fullName evidence="1">Uncharacterized protein</fullName>
    </submittedName>
</protein>
<proteinExistence type="predicted"/>
<reference evidence="1 2" key="2">
    <citation type="journal article" date="2022" name="Mol. Ecol. Resour.">
        <title>The genomes of chicory, endive, great burdock and yacon provide insights into Asteraceae paleo-polyploidization history and plant inulin production.</title>
        <authorList>
            <person name="Fan W."/>
            <person name="Wang S."/>
            <person name="Wang H."/>
            <person name="Wang A."/>
            <person name="Jiang F."/>
            <person name="Liu H."/>
            <person name="Zhao H."/>
            <person name="Xu D."/>
            <person name="Zhang Y."/>
        </authorList>
    </citation>
    <scope>NUCLEOTIDE SEQUENCE [LARGE SCALE GENOMIC DNA]</scope>
    <source>
        <strain evidence="2">cv. Niubang</strain>
    </source>
</reference>
<name>A0ACB8XPH3_ARCLA</name>
<dbReference type="EMBL" id="CM042063">
    <property type="protein sequence ID" value="KAI3668131.1"/>
    <property type="molecule type" value="Genomic_DNA"/>
</dbReference>
<evidence type="ECO:0000313" key="1">
    <source>
        <dbReference type="EMBL" id="KAI3668131.1"/>
    </source>
</evidence>
<accession>A0ACB8XPH3</accession>